<comment type="caution">
    <text evidence="2">The sequence shown here is derived from an EMBL/GenBank/DDBJ whole genome shotgun (WGS) entry which is preliminary data.</text>
</comment>
<dbReference type="EMBL" id="JACOOJ010000030">
    <property type="protein sequence ID" value="MBC5634078.1"/>
    <property type="molecule type" value="Genomic_DNA"/>
</dbReference>
<keyword evidence="1" id="KW-0472">Membrane</keyword>
<feature type="transmembrane region" description="Helical" evidence="1">
    <location>
        <begin position="192"/>
        <end position="210"/>
    </location>
</feature>
<evidence type="ECO:0008006" key="4">
    <source>
        <dbReference type="Google" id="ProtNLM"/>
    </source>
</evidence>
<proteinExistence type="predicted"/>
<name>A0ABR7DRL3_9BACT</name>
<evidence type="ECO:0000313" key="2">
    <source>
        <dbReference type="EMBL" id="MBC5634078.1"/>
    </source>
</evidence>
<keyword evidence="1" id="KW-1133">Transmembrane helix</keyword>
<keyword evidence="3" id="KW-1185">Reference proteome</keyword>
<feature type="transmembrane region" description="Helical" evidence="1">
    <location>
        <begin position="7"/>
        <end position="29"/>
    </location>
</feature>
<keyword evidence="1" id="KW-0812">Transmembrane</keyword>
<evidence type="ECO:0000313" key="3">
    <source>
        <dbReference type="Proteomes" id="UP000651475"/>
    </source>
</evidence>
<evidence type="ECO:0000256" key="1">
    <source>
        <dbReference type="SAM" id="Phobius"/>
    </source>
</evidence>
<dbReference type="PROSITE" id="PS51257">
    <property type="entry name" value="PROKAR_LIPOPROTEIN"/>
    <property type="match status" value="1"/>
</dbReference>
<protein>
    <recommendedName>
        <fullName evidence="4">OmpR/PhoB-type domain-containing protein</fullName>
    </recommendedName>
</protein>
<accession>A0ABR7DRL3</accession>
<organism evidence="2 3">
    <name type="scientific">Parabacteroides hominis</name>
    <dbReference type="NCBI Taxonomy" id="2763057"/>
    <lineage>
        <taxon>Bacteria</taxon>
        <taxon>Pseudomonadati</taxon>
        <taxon>Bacteroidota</taxon>
        <taxon>Bacteroidia</taxon>
        <taxon>Bacteroidales</taxon>
        <taxon>Tannerellaceae</taxon>
        <taxon>Parabacteroides</taxon>
    </lineage>
</organism>
<reference evidence="2 3" key="1">
    <citation type="submission" date="2020-08" db="EMBL/GenBank/DDBJ databases">
        <title>Genome public.</title>
        <authorList>
            <person name="Liu C."/>
            <person name="Sun Q."/>
        </authorList>
    </citation>
    <scope>NUCLEOTIDE SEQUENCE [LARGE SCALE GENOMIC DNA]</scope>
    <source>
        <strain evidence="2 3">NSJ-79</strain>
    </source>
</reference>
<dbReference type="InterPro" id="IPR036388">
    <property type="entry name" value="WH-like_DNA-bd_sf"/>
</dbReference>
<sequence>MKKNRPIIILLVMLILTVLVVFLSCRYVTQVKNGQILKTVYLFNLATDKEKELTQSEFVSFSESNVSPSSSVIIETEKGKAIYKRDEKTDSLTLSHRREWNYQMYLAFKNPNRAFTLDSLFQEELKNENIVAQTAVSFFQGDSLVSCSNESLCQAGIALDPLVFGAEHDPRQIKLQAYVLFPCSYLISQLPLIWGLILLWLVPVIFMYIWQRHKRVEYKVVVNPVTPIPAMISSDASEWIEIAPDVFFNKKTRGLKDRDHEVCLTRNQSLAFTCFLEAPDHTVSYHVFCKEVLGRPLNEDKSTEENKKLNQAIRKSMAQTIQRMRKDLKDFPGLSIENTSGLCYRLNIKNSFS</sequence>
<dbReference type="Proteomes" id="UP000651475">
    <property type="component" value="Unassembled WGS sequence"/>
</dbReference>
<dbReference type="RefSeq" id="WP_186930734.1">
    <property type="nucleotide sequence ID" value="NZ_JACOOJ010000030.1"/>
</dbReference>
<gene>
    <name evidence="2" type="ORF">H8S65_15100</name>
</gene>
<dbReference type="Gene3D" id="1.10.10.10">
    <property type="entry name" value="Winged helix-like DNA-binding domain superfamily/Winged helix DNA-binding domain"/>
    <property type="match status" value="1"/>
</dbReference>